<sequence length="87" mass="10297">MLFTHYWRKADDNQKIVVKLEEEEEKSSPFSLFHTVVDYLEAKINLLDDLIDILRLKMFTFMEKHHIYQKVAGTIVIRDTTPITLDG</sequence>
<accession>A0A915KJA3</accession>
<organism evidence="1 2">
    <name type="scientific">Romanomermis culicivorax</name>
    <name type="common">Nematode worm</name>
    <dbReference type="NCBI Taxonomy" id="13658"/>
    <lineage>
        <taxon>Eukaryota</taxon>
        <taxon>Metazoa</taxon>
        <taxon>Ecdysozoa</taxon>
        <taxon>Nematoda</taxon>
        <taxon>Enoplea</taxon>
        <taxon>Dorylaimia</taxon>
        <taxon>Mermithida</taxon>
        <taxon>Mermithoidea</taxon>
        <taxon>Mermithidae</taxon>
        <taxon>Romanomermis</taxon>
    </lineage>
</organism>
<dbReference type="AlphaFoldDB" id="A0A915KJA3"/>
<dbReference type="WBParaSite" id="nRc.2.0.1.t37949-RA">
    <property type="protein sequence ID" value="nRc.2.0.1.t37949-RA"/>
    <property type="gene ID" value="nRc.2.0.1.g37949"/>
</dbReference>
<evidence type="ECO:0000313" key="1">
    <source>
        <dbReference type="Proteomes" id="UP000887565"/>
    </source>
</evidence>
<name>A0A915KJA3_ROMCU</name>
<proteinExistence type="predicted"/>
<evidence type="ECO:0000313" key="2">
    <source>
        <dbReference type="WBParaSite" id="nRc.2.0.1.t37949-RA"/>
    </source>
</evidence>
<protein>
    <submittedName>
        <fullName evidence="2">Uncharacterized protein</fullName>
    </submittedName>
</protein>
<keyword evidence="1" id="KW-1185">Reference proteome</keyword>
<dbReference type="Proteomes" id="UP000887565">
    <property type="component" value="Unplaced"/>
</dbReference>
<reference evidence="2" key="1">
    <citation type="submission" date="2022-11" db="UniProtKB">
        <authorList>
            <consortium name="WormBaseParasite"/>
        </authorList>
    </citation>
    <scope>IDENTIFICATION</scope>
</reference>